<dbReference type="InterPro" id="IPR012337">
    <property type="entry name" value="RNaseH-like_sf"/>
</dbReference>
<keyword evidence="7" id="KW-0479">Metal-binding</keyword>
<dbReference type="PANTHER" id="PTHR10642">
    <property type="entry name" value="RIBONUCLEASE H1"/>
    <property type="match status" value="1"/>
</dbReference>
<dbReference type="CDD" id="cd09278">
    <property type="entry name" value="RNase_HI_prokaryote_like"/>
    <property type="match status" value="1"/>
</dbReference>
<evidence type="ECO:0000256" key="1">
    <source>
        <dbReference type="ARBA" id="ARBA00000077"/>
    </source>
</evidence>
<dbReference type="Proteomes" id="UP001054820">
    <property type="component" value="Chromosome"/>
</dbReference>
<dbReference type="InterPro" id="IPR036397">
    <property type="entry name" value="RNaseH_sf"/>
</dbReference>
<dbReference type="InterPro" id="IPR050092">
    <property type="entry name" value="RNase_H"/>
</dbReference>
<evidence type="ECO:0000256" key="4">
    <source>
        <dbReference type="ARBA" id="ARBA00011245"/>
    </source>
</evidence>
<evidence type="ECO:0000256" key="2">
    <source>
        <dbReference type="ARBA" id="ARBA00001946"/>
    </source>
</evidence>
<evidence type="ECO:0000256" key="8">
    <source>
        <dbReference type="ARBA" id="ARBA00022759"/>
    </source>
</evidence>
<dbReference type="InterPro" id="IPR022892">
    <property type="entry name" value="RNaseHI"/>
</dbReference>
<comment type="similarity">
    <text evidence="3">Belongs to the RNase H family.</text>
</comment>
<reference evidence="12" key="1">
    <citation type="journal article" date="2022" name="Arch. Microbiol.">
        <title>Thiomicrorhabdus immobilis sp. nov., a mesophilic sulfur-oxidizing bacterium isolated from sediment of a brackish lake in northern Japan.</title>
        <authorList>
            <person name="Kojima H."/>
            <person name="Mochizuki J."/>
            <person name="Kanda M."/>
            <person name="Watanabe T."/>
            <person name="Fukui M."/>
        </authorList>
    </citation>
    <scope>NUCLEOTIDE SEQUENCE</scope>
    <source>
        <strain evidence="12">Am19</strain>
    </source>
</reference>
<dbReference type="SUPFAM" id="SSF53098">
    <property type="entry name" value="Ribonuclease H-like"/>
    <property type="match status" value="1"/>
</dbReference>
<evidence type="ECO:0000256" key="5">
    <source>
        <dbReference type="ARBA" id="ARBA00012180"/>
    </source>
</evidence>
<gene>
    <name evidence="12" type="primary">rnhA_1</name>
    <name evidence="12" type="ORF">THMIRHAM_09990</name>
</gene>
<protein>
    <recommendedName>
        <fullName evidence="5">ribonuclease H</fullName>
        <ecNumber evidence="5">3.1.26.4</ecNumber>
    </recommendedName>
</protein>
<organism evidence="12 13">
    <name type="scientific">Thiomicrorhabdus immobilis</name>
    <dbReference type="NCBI Taxonomy" id="2791037"/>
    <lineage>
        <taxon>Bacteria</taxon>
        <taxon>Pseudomonadati</taxon>
        <taxon>Pseudomonadota</taxon>
        <taxon>Gammaproteobacteria</taxon>
        <taxon>Thiotrichales</taxon>
        <taxon>Piscirickettsiaceae</taxon>
        <taxon>Thiomicrorhabdus</taxon>
    </lineage>
</organism>
<comment type="catalytic activity">
    <reaction evidence="1">
        <text>Endonucleolytic cleavage to 5'-phosphomonoester.</text>
        <dbReference type="EC" id="3.1.26.4"/>
    </reaction>
</comment>
<evidence type="ECO:0000313" key="13">
    <source>
        <dbReference type="Proteomes" id="UP001054820"/>
    </source>
</evidence>
<dbReference type="EMBL" id="AP024202">
    <property type="protein sequence ID" value="BCN93214.1"/>
    <property type="molecule type" value="Genomic_DNA"/>
</dbReference>
<proteinExistence type="inferred from homology"/>
<name>A0ABN6CZV7_9GAMM</name>
<evidence type="ECO:0000256" key="3">
    <source>
        <dbReference type="ARBA" id="ARBA00005300"/>
    </source>
</evidence>
<dbReference type="PROSITE" id="PS50879">
    <property type="entry name" value="RNASE_H_1"/>
    <property type="match status" value="1"/>
</dbReference>
<keyword evidence="13" id="KW-1185">Reference proteome</keyword>
<evidence type="ECO:0000256" key="6">
    <source>
        <dbReference type="ARBA" id="ARBA00022722"/>
    </source>
</evidence>
<evidence type="ECO:0000313" key="12">
    <source>
        <dbReference type="EMBL" id="BCN93214.1"/>
    </source>
</evidence>
<dbReference type="Gene3D" id="3.30.420.10">
    <property type="entry name" value="Ribonuclease H-like superfamily/Ribonuclease H"/>
    <property type="match status" value="1"/>
</dbReference>
<evidence type="ECO:0000256" key="7">
    <source>
        <dbReference type="ARBA" id="ARBA00022723"/>
    </source>
</evidence>
<dbReference type="Pfam" id="PF00075">
    <property type="entry name" value="RNase_H"/>
    <property type="match status" value="1"/>
</dbReference>
<dbReference type="RefSeq" id="WP_237264207.1">
    <property type="nucleotide sequence ID" value="NZ_AP024202.1"/>
</dbReference>
<accession>A0ABN6CZV7</accession>
<dbReference type="EC" id="3.1.26.4" evidence="5"/>
<keyword evidence="6" id="KW-0540">Nuclease</keyword>
<comment type="cofactor">
    <cofactor evidence="2">
        <name>Mg(2+)</name>
        <dbReference type="ChEBI" id="CHEBI:18420"/>
    </cofactor>
</comment>
<keyword evidence="8" id="KW-0255">Endonuclease</keyword>
<evidence type="ECO:0000256" key="10">
    <source>
        <dbReference type="ARBA" id="ARBA00022842"/>
    </source>
</evidence>
<evidence type="ECO:0000259" key="11">
    <source>
        <dbReference type="PROSITE" id="PS50879"/>
    </source>
</evidence>
<keyword evidence="9" id="KW-0378">Hydrolase</keyword>
<dbReference type="PANTHER" id="PTHR10642:SF26">
    <property type="entry name" value="RIBONUCLEASE H1"/>
    <property type="match status" value="1"/>
</dbReference>
<feature type="domain" description="RNase H type-1" evidence="11">
    <location>
        <begin position="10"/>
        <end position="161"/>
    </location>
</feature>
<comment type="subunit">
    <text evidence="4">Monomer.</text>
</comment>
<evidence type="ECO:0000256" key="9">
    <source>
        <dbReference type="ARBA" id="ARBA00022801"/>
    </source>
</evidence>
<sequence>MSLNQTHPAASQKFAIYTDGGYFEKQDIGGWGLVIFQNDEEIYRNSGWQRHTSSLEMELTAARKALEYIQSQNKAASKSPVSCKTLYTDSRIIIEGLTQKYTLWCENQWRVKSGKTVVYKELWQSLSNLTQHLDVEWKWVKGHNGNQGNTIADQLARDAVIHRIHSY</sequence>
<dbReference type="InterPro" id="IPR002156">
    <property type="entry name" value="RNaseH_domain"/>
</dbReference>
<keyword evidence="10" id="KW-0460">Magnesium</keyword>